<keyword evidence="2" id="KW-0732">Signal</keyword>
<evidence type="ECO:0000256" key="1">
    <source>
        <dbReference type="SAM" id="MobiDB-lite"/>
    </source>
</evidence>
<dbReference type="InterPro" id="IPR001156">
    <property type="entry name" value="Transferrin-like_dom"/>
</dbReference>
<dbReference type="PANTHER" id="PTHR11485">
    <property type="entry name" value="TRANSFERRIN"/>
    <property type="match status" value="1"/>
</dbReference>
<feature type="compositionally biased region" description="Polar residues" evidence="1">
    <location>
        <begin position="619"/>
        <end position="631"/>
    </location>
</feature>
<dbReference type="GO" id="GO:0055037">
    <property type="term" value="C:recycling endosome"/>
    <property type="evidence" value="ECO:0007669"/>
    <property type="project" value="TreeGrafter"/>
</dbReference>
<dbReference type="AlphaFoldDB" id="A0A1L8DJ83"/>
<feature type="region of interest" description="Disordered" evidence="1">
    <location>
        <begin position="546"/>
        <end position="631"/>
    </location>
</feature>
<feature type="signal peptide" evidence="2">
    <location>
        <begin position="1"/>
        <end position="20"/>
    </location>
</feature>
<sequence length="805" mass="89285">MAKETFILGLLLSLFTFSVAQDDGRLRFCSSIRFAAECEQMDRGNSQVGCLRVQDSIECAQRMLNNTADFGIFSAESILQIGALGWDGMTVVKELRHSDRPDNPVDYESVVIVRNDHLNGLEGLRGAKFCHPGLFYDRSQRWSERFLKHFERTVVPVDCEIDGMSPAEIEASAMSRYFSSACRPGAWSNNRDEDARLKEQYPNLCELCDPNSNACDYPRDGSGSENSHAEALRCLVRGGTAAYVALEVVHDLFNGELKEFAEVYNYLCPNGTLQSITFNETPCVWLRQPWRVVVSSDPMAVQLPQLMNDWFLTGRSEPWKDALKSIITSESSVIHRPQSLQRLRDYVRTIREIPIDFNFCSTRSVWCTTSADEFDKCQVIAAGGLTSGILPTIECRSPRSNAVACLNDISTNASDFMGIDSNFGFLARHVYNLTAAMYAETESNKYSSVVILVRANATFNGLESLRGARACFPEYGGIAKVTFINAAVSEGIFANNNCNYSVLLGDFFGESCVPGARDPLHDPAGHTPNNMCSLCRHNIVPIRPLADEDDASVAKRSVPSEDDGEPKPEEDGEEPQEDPPADEGEDAPAADEEEPAADYDEDAPPEETEEEKIERRNKLNQIAGNCNPDSTNRYYGNQGALRCLAEVGDVAVLELQYLRQHANEQLLNPNDFRILCRNGSLAAYTGFNVDPGCLMTTIVDGEVVVHRNSTRRDGIINALTSLDLYFQNQPDFKMYNIFGGVKHLLFKDSTIGLVPANATDLSTSVQNYINIFESIEICLRGSAAKMSLNALLIMAITLITIFHLR</sequence>
<evidence type="ECO:0000256" key="2">
    <source>
        <dbReference type="SAM" id="SignalP"/>
    </source>
</evidence>
<feature type="chain" id="PRO_5013335730" evidence="2">
    <location>
        <begin position="21"/>
        <end position="805"/>
    </location>
</feature>
<dbReference type="GO" id="GO:0005615">
    <property type="term" value="C:extracellular space"/>
    <property type="evidence" value="ECO:0007669"/>
    <property type="project" value="TreeGrafter"/>
</dbReference>
<name>A0A1L8DJ83_9DIPT</name>
<protein>
    <submittedName>
        <fullName evidence="4">Putative transferrin</fullName>
    </submittedName>
</protein>
<dbReference type="GO" id="GO:0006826">
    <property type="term" value="P:iron ion transport"/>
    <property type="evidence" value="ECO:0007669"/>
    <property type="project" value="TreeGrafter"/>
</dbReference>
<proteinExistence type="predicted"/>
<feature type="compositionally biased region" description="Acidic residues" evidence="1">
    <location>
        <begin position="560"/>
        <end position="611"/>
    </location>
</feature>
<evidence type="ECO:0000313" key="4">
    <source>
        <dbReference type="EMBL" id="JAV06427.1"/>
    </source>
</evidence>
<dbReference type="Pfam" id="PF00405">
    <property type="entry name" value="Transferrin"/>
    <property type="match status" value="3"/>
</dbReference>
<reference evidence="4" key="1">
    <citation type="submission" date="2016-12" db="EMBL/GenBank/DDBJ databases">
        <title>An insight into the sialome and mialome of the sand fly, Nyssomyia neivai.</title>
        <authorList>
            <person name="Sebastian V."/>
            <person name="Goulart T.M."/>
            <person name="Oliveira W."/>
            <person name="Calvo E."/>
            <person name="Oliveira L.F."/>
            <person name="Pinto M.C."/>
            <person name="Rosselino A.M."/>
            <person name="Ribeiro J.M."/>
        </authorList>
    </citation>
    <scope>NUCLEOTIDE SEQUENCE</scope>
</reference>
<feature type="domain" description="Transferrin-like" evidence="3">
    <location>
        <begin position="364"/>
        <end position="776"/>
    </location>
</feature>
<dbReference type="GO" id="GO:0005769">
    <property type="term" value="C:early endosome"/>
    <property type="evidence" value="ECO:0007669"/>
    <property type="project" value="TreeGrafter"/>
</dbReference>
<dbReference type="EMBL" id="GFDF01007657">
    <property type="protein sequence ID" value="JAV06427.1"/>
    <property type="molecule type" value="Transcribed_RNA"/>
</dbReference>
<dbReference type="GO" id="GO:0005886">
    <property type="term" value="C:plasma membrane"/>
    <property type="evidence" value="ECO:0007669"/>
    <property type="project" value="TreeGrafter"/>
</dbReference>
<dbReference type="CDD" id="cd13529">
    <property type="entry name" value="PBP2_transferrin"/>
    <property type="match status" value="1"/>
</dbReference>
<dbReference type="SMART" id="SM00094">
    <property type="entry name" value="TR_FER"/>
    <property type="match status" value="1"/>
</dbReference>
<dbReference type="PROSITE" id="PS51408">
    <property type="entry name" value="TRANSFERRIN_LIKE_4"/>
    <property type="match status" value="2"/>
</dbReference>
<dbReference type="PANTHER" id="PTHR11485:SF57">
    <property type="entry name" value="TRANSFERRIN"/>
    <property type="match status" value="1"/>
</dbReference>
<organism evidence="4">
    <name type="scientific">Nyssomyia neivai</name>
    <dbReference type="NCBI Taxonomy" id="330878"/>
    <lineage>
        <taxon>Eukaryota</taxon>
        <taxon>Metazoa</taxon>
        <taxon>Ecdysozoa</taxon>
        <taxon>Arthropoda</taxon>
        <taxon>Hexapoda</taxon>
        <taxon>Insecta</taxon>
        <taxon>Pterygota</taxon>
        <taxon>Neoptera</taxon>
        <taxon>Endopterygota</taxon>
        <taxon>Diptera</taxon>
        <taxon>Nematocera</taxon>
        <taxon>Psychodoidea</taxon>
        <taxon>Psychodidae</taxon>
        <taxon>Nyssomyia</taxon>
    </lineage>
</organism>
<feature type="domain" description="Transferrin-like" evidence="3">
    <location>
        <begin position="15"/>
        <end position="355"/>
    </location>
</feature>
<evidence type="ECO:0000259" key="3">
    <source>
        <dbReference type="PROSITE" id="PS51408"/>
    </source>
</evidence>
<dbReference type="SUPFAM" id="SSF53850">
    <property type="entry name" value="Periplasmic binding protein-like II"/>
    <property type="match status" value="2"/>
</dbReference>
<dbReference type="Gene3D" id="3.40.190.10">
    <property type="entry name" value="Periplasmic binding protein-like II"/>
    <property type="match status" value="4"/>
</dbReference>
<accession>A0A1L8DJ83</accession>